<evidence type="ECO:0000256" key="20">
    <source>
        <dbReference type="SAM" id="Phobius"/>
    </source>
</evidence>
<dbReference type="PANTHER" id="PTHR46382:SF1">
    <property type="entry name" value="PHOSPHATIDATE CYTIDYLYLTRANSFERASE"/>
    <property type="match status" value="1"/>
</dbReference>
<evidence type="ECO:0000256" key="8">
    <source>
        <dbReference type="ARBA" id="ARBA00022475"/>
    </source>
</evidence>
<evidence type="ECO:0000313" key="22">
    <source>
        <dbReference type="Proteomes" id="UP000597761"/>
    </source>
</evidence>
<dbReference type="Pfam" id="PF01148">
    <property type="entry name" value="CTP_transf_1"/>
    <property type="match status" value="1"/>
</dbReference>
<keyword evidence="11 18" id="KW-0812">Transmembrane</keyword>
<comment type="catalytic activity">
    <reaction evidence="1 18">
        <text>a 1,2-diacyl-sn-glycero-3-phosphate + CTP + H(+) = a CDP-1,2-diacyl-sn-glycerol + diphosphate</text>
        <dbReference type="Rhea" id="RHEA:16229"/>
        <dbReference type="ChEBI" id="CHEBI:15378"/>
        <dbReference type="ChEBI" id="CHEBI:33019"/>
        <dbReference type="ChEBI" id="CHEBI:37563"/>
        <dbReference type="ChEBI" id="CHEBI:58332"/>
        <dbReference type="ChEBI" id="CHEBI:58608"/>
        <dbReference type="EC" id="2.7.7.41"/>
    </reaction>
</comment>
<keyword evidence="13 20" id="KW-1133">Transmembrane helix</keyword>
<keyword evidence="8" id="KW-1003">Cell membrane</keyword>
<evidence type="ECO:0000256" key="4">
    <source>
        <dbReference type="ARBA" id="ARBA00005189"/>
    </source>
</evidence>
<evidence type="ECO:0000256" key="19">
    <source>
        <dbReference type="SAM" id="MobiDB-lite"/>
    </source>
</evidence>
<evidence type="ECO:0000256" key="9">
    <source>
        <dbReference type="ARBA" id="ARBA00022516"/>
    </source>
</evidence>
<keyword evidence="10 18" id="KW-0808">Transferase</keyword>
<feature type="transmembrane region" description="Helical" evidence="20">
    <location>
        <begin position="64"/>
        <end position="82"/>
    </location>
</feature>
<comment type="similarity">
    <text evidence="5 18">Belongs to the CDS family.</text>
</comment>
<name>A0ABQ1PKC8_9MICC</name>
<evidence type="ECO:0000256" key="6">
    <source>
        <dbReference type="ARBA" id="ARBA00012487"/>
    </source>
</evidence>
<feature type="transmembrane region" description="Helical" evidence="20">
    <location>
        <begin position="138"/>
        <end position="156"/>
    </location>
</feature>
<feature type="transmembrane region" description="Helical" evidence="20">
    <location>
        <begin position="168"/>
        <end position="187"/>
    </location>
</feature>
<dbReference type="InterPro" id="IPR000374">
    <property type="entry name" value="PC_trans"/>
</dbReference>
<feature type="transmembrane region" description="Helical" evidence="20">
    <location>
        <begin position="114"/>
        <end position="132"/>
    </location>
</feature>
<evidence type="ECO:0000256" key="12">
    <source>
        <dbReference type="ARBA" id="ARBA00022695"/>
    </source>
</evidence>
<evidence type="ECO:0000256" key="13">
    <source>
        <dbReference type="ARBA" id="ARBA00022989"/>
    </source>
</evidence>
<gene>
    <name evidence="21" type="ORF">GCM10011512_27080</name>
</gene>
<evidence type="ECO:0000256" key="2">
    <source>
        <dbReference type="ARBA" id="ARBA00004651"/>
    </source>
</evidence>
<proteinExistence type="inferred from homology"/>
<evidence type="ECO:0000256" key="5">
    <source>
        <dbReference type="ARBA" id="ARBA00010185"/>
    </source>
</evidence>
<accession>A0ABQ1PKC8</accession>
<feature type="transmembrane region" description="Helical" evidence="20">
    <location>
        <begin position="259"/>
        <end position="278"/>
    </location>
</feature>
<dbReference type="EC" id="2.7.7.41" evidence="6 18"/>
<dbReference type="Proteomes" id="UP000597761">
    <property type="component" value="Unassembled WGS sequence"/>
</dbReference>
<feature type="region of interest" description="Disordered" evidence="19">
    <location>
        <begin position="1"/>
        <end position="29"/>
    </location>
</feature>
<comment type="subcellular location">
    <subcellularLocation>
        <location evidence="2">Cell membrane</location>
        <topology evidence="2">Multi-pass membrane protein</topology>
    </subcellularLocation>
</comment>
<comment type="pathway">
    <text evidence="4">Lipid metabolism.</text>
</comment>
<reference evidence="22" key="1">
    <citation type="journal article" date="2019" name="Int. J. Syst. Evol. Microbiol.">
        <title>The Global Catalogue of Microorganisms (GCM) 10K type strain sequencing project: providing services to taxonomists for standard genome sequencing and annotation.</title>
        <authorList>
            <consortium name="The Broad Institute Genomics Platform"/>
            <consortium name="The Broad Institute Genome Sequencing Center for Infectious Disease"/>
            <person name="Wu L."/>
            <person name="Ma J."/>
        </authorList>
    </citation>
    <scope>NUCLEOTIDE SEQUENCE [LARGE SCALE GENOMIC DNA]</scope>
    <source>
        <strain evidence="22">CGMCC 1.15480</strain>
    </source>
</reference>
<evidence type="ECO:0000256" key="18">
    <source>
        <dbReference type="RuleBase" id="RU003938"/>
    </source>
</evidence>
<dbReference type="EMBL" id="BMJI01000023">
    <property type="protein sequence ID" value="GGC98741.1"/>
    <property type="molecule type" value="Genomic_DNA"/>
</dbReference>
<feature type="transmembrane region" description="Helical" evidence="20">
    <location>
        <begin position="234"/>
        <end position="253"/>
    </location>
</feature>
<evidence type="ECO:0000256" key="17">
    <source>
        <dbReference type="ARBA" id="ARBA00023264"/>
    </source>
</evidence>
<keyword evidence="15 20" id="KW-0472">Membrane</keyword>
<feature type="transmembrane region" description="Helical" evidence="20">
    <location>
        <begin position="199"/>
        <end position="222"/>
    </location>
</feature>
<evidence type="ECO:0000256" key="11">
    <source>
        <dbReference type="ARBA" id="ARBA00022692"/>
    </source>
</evidence>
<evidence type="ECO:0000256" key="16">
    <source>
        <dbReference type="ARBA" id="ARBA00023209"/>
    </source>
</evidence>
<keyword evidence="16" id="KW-0594">Phospholipid biosynthesis</keyword>
<evidence type="ECO:0000313" key="21">
    <source>
        <dbReference type="EMBL" id="GGC98741.1"/>
    </source>
</evidence>
<evidence type="ECO:0000256" key="15">
    <source>
        <dbReference type="ARBA" id="ARBA00023136"/>
    </source>
</evidence>
<evidence type="ECO:0000256" key="14">
    <source>
        <dbReference type="ARBA" id="ARBA00023098"/>
    </source>
</evidence>
<keyword evidence="9" id="KW-0444">Lipid biosynthesis</keyword>
<protein>
    <recommendedName>
        <fullName evidence="7 18">Phosphatidate cytidylyltransferase</fullName>
        <ecNumber evidence="6 18">2.7.7.41</ecNumber>
    </recommendedName>
</protein>
<dbReference type="RefSeq" id="WP_188668954.1">
    <property type="nucleotide sequence ID" value="NZ_BMJI01000023.1"/>
</dbReference>
<comment type="caution">
    <text evidence="21">The sequence shown here is derived from an EMBL/GenBank/DDBJ whole genome shotgun (WGS) entry which is preliminary data.</text>
</comment>
<keyword evidence="12 18" id="KW-0548">Nucleotidyltransferase</keyword>
<keyword evidence="17" id="KW-1208">Phospholipid metabolism</keyword>
<evidence type="ECO:0000256" key="1">
    <source>
        <dbReference type="ARBA" id="ARBA00001698"/>
    </source>
</evidence>
<evidence type="ECO:0000256" key="10">
    <source>
        <dbReference type="ARBA" id="ARBA00022679"/>
    </source>
</evidence>
<dbReference type="PROSITE" id="PS01315">
    <property type="entry name" value="CDS"/>
    <property type="match status" value="1"/>
</dbReference>
<keyword evidence="22" id="KW-1185">Reference proteome</keyword>
<dbReference type="PANTHER" id="PTHR46382">
    <property type="entry name" value="PHOSPHATIDATE CYTIDYLYLTRANSFERASE"/>
    <property type="match status" value="1"/>
</dbReference>
<keyword evidence="14" id="KW-0443">Lipid metabolism</keyword>
<comment type="pathway">
    <text evidence="3 18">Phospholipid metabolism; CDP-diacylglycerol biosynthesis; CDP-diacylglycerol from sn-glycerol 3-phosphate: step 3/3.</text>
</comment>
<evidence type="ECO:0000256" key="7">
    <source>
        <dbReference type="ARBA" id="ARBA00019373"/>
    </source>
</evidence>
<sequence length="326" mass="33600">MSDLPTPDGPGSHPAGPAPGSPVPAAATTATPGRGIRRFSLLPPAHGRANRTARKTPSRAGRNLPAAIAVGLALLGVLIVGLLFSPLLFTGIVGAFTVVGVIEFARAMAFRQVLLPRVPVAIGAAALPFAAYLGGPEMLTLAYVGACLLAVLWRALDPRPGAPAAARAGVLALTWIPLMVSFALLLLRTDAGPLKLITMLLLVVANDTFGYIVGVLFGRHAMAPRVSPKKTWEGFGGSIVGAAVIGLLCATLLLGQPWWVGPIMAVATVGAATLGDLAESMVKREVGIKDMGTILPGHGGVMDRLDSIVLASPVAFLMFELLMPQL</sequence>
<evidence type="ECO:0000256" key="3">
    <source>
        <dbReference type="ARBA" id="ARBA00005119"/>
    </source>
</evidence>
<organism evidence="21 22">
    <name type="scientific">Tersicoccus solisilvae</name>
    <dbReference type="NCBI Taxonomy" id="1882339"/>
    <lineage>
        <taxon>Bacteria</taxon>
        <taxon>Bacillati</taxon>
        <taxon>Actinomycetota</taxon>
        <taxon>Actinomycetes</taxon>
        <taxon>Micrococcales</taxon>
        <taxon>Micrococcaceae</taxon>
        <taxon>Tersicoccus</taxon>
    </lineage>
</organism>